<gene>
    <name evidence="2" type="ORF">HaLaN_23735</name>
</gene>
<evidence type="ECO:0000313" key="2">
    <source>
        <dbReference type="EMBL" id="GFH25726.1"/>
    </source>
</evidence>
<comment type="caution">
    <text evidence="2">The sequence shown here is derived from an EMBL/GenBank/DDBJ whole genome shotgun (WGS) entry which is preliminary data.</text>
</comment>
<protein>
    <submittedName>
        <fullName evidence="2">RING-type domain-containing protein</fullName>
    </submittedName>
</protein>
<feature type="non-terminal residue" evidence="2">
    <location>
        <position position="1"/>
    </location>
</feature>
<organism evidence="2 3">
    <name type="scientific">Haematococcus lacustris</name>
    <name type="common">Green alga</name>
    <name type="synonym">Haematococcus pluvialis</name>
    <dbReference type="NCBI Taxonomy" id="44745"/>
    <lineage>
        <taxon>Eukaryota</taxon>
        <taxon>Viridiplantae</taxon>
        <taxon>Chlorophyta</taxon>
        <taxon>core chlorophytes</taxon>
        <taxon>Chlorophyceae</taxon>
        <taxon>CS clade</taxon>
        <taxon>Chlamydomonadales</taxon>
        <taxon>Haematococcaceae</taxon>
        <taxon>Haematococcus</taxon>
    </lineage>
</organism>
<sequence length="110" mass="11899">MGPCECSQYSLMRSIRVRTHIIDAINVLLDSSAALAIKATFAAQLQAGDFAKSSMRLTLAPAWAAWALTVLLACAKHRNERMLGSRRDLAFIFLLFVAFKVSARAGGQAG</sequence>
<feature type="non-terminal residue" evidence="2">
    <location>
        <position position="110"/>
    </location>
</feature>
<evidence type="ECO:0000256" key="1">
    <source>
        <dbReference type="SAM" id="Phobius"/>
    </source>
</evidence>
<dbReference type="EMBL" id="BLLF01002902">
    <property type="protein sequence ID" value="GFH25726.1"/>
    <property type="molecule type" value="Genomic_DNA"/>
</dbReference>
<reference evidence="2 3" key="1">
    <citation type="submission" date="2020-02" db="EMBL/GenBank/DDBJ databases">
        <title>Draft genome sequence of Haematococcus lacustris strain NIES-144.</title>
        <authorList>
            <person name="Morimoto D."/>
            <person name="Nakagawa S."/>
            <person name="Yoshida T."/>
            <person name="Sawayama S."/>
        </authorList>
    </citation>
    <scope>NUCLEOTIDE SEQUENCE [LARGE SCALE GENOMIC DNA]</scope>
    <source>
        <strain evidence="2 3">NIES-144</strain>
    </source>
</reference>
<keyword evidence="3" id="KW-1185">Reference proteome</keyword>
<feature type="transmembrane region" description="Helical" evidence="1">
    <location>
        <begin position="57"/>
        <end position="77"/>
    </location>
</feature>
<feature type="transmembrane region" description="Helical" evidence="1">
    <location>
        <begin position="21"/>
        <end position="45"/>
    </location>
</feature>
<accession>A0A6A0A1P4</accession>
<evidence type="ECO:0000313" key="3">
    <source>
        <dbReference type="Proteomes" id="UP000485058"/>
    </source>
</evidence>
<dbReference type="Proteomes" id="UP000485058">
    <property type="component" value="Unassembled WGS sequence"/>
</dbReference>
<keyword evidence="1" id="KW-1133">Transmembrane helix</keyword>
<name>A0A6A0A1P4_HAELA</name>
<keyword evidence="1" id="KW-0472">Membrane</keyword>
<proteinExistence type="predicted"/>
<feature type="transmembrane region" description="Helical" evidence="1">
    <location>
        <begin position="89"/>
        <end position="107"/>
    </location>
</feature>
<keyword evidence="1" id="KW-0812">Transmembrane</keyword>
<dbReference type="AlphaFoldDB" id="A0A6A0A1P4"/>